<sequence>MNDSTVLVGVLVDDQTLTLDELACACGVSADWLSQRLDAGLLVCCSGEGAARRFASAQLDRALRLQAIERDFDANQELAALVVDLIDEIHRLRSRST</sequence>
<keyword evidence="2" id="KW-1185">Reference proteome</keyword>
<evidence type="ECO:0000313" key="1">
    <source>
        <dbReference type="EMBL" id="MDR7335383.1"/>
    </source>
</evidence>
<comment type="caution">
    <text evidence="1">The sequence shown here is derived from an EMBL/GenBank/DDBJ whole genome shotgun (WGS) entry which is preliminary data.</text>
</comment>
<proteinExistence type="predicted"/>
<reference evidence="1 2" key="1">
    <citation type="submission" date="2023-07" db="EMBL/GenBank/DDBJ databases">
        <title>Sorghum-associated microbial communities from plants grown in Nebraska, USA.</title>
        <authorList>
            <person name="Schachtman D."/>
        </authorList>
    </citation>
    <scope>NUCLEOTIDE SEQUENCE [LARGE SCALE GENOMIC DNA]</scope>
    <source>
        <strain evidence="1 2">BE316</strain>
    </source>
</reference>
<organism evidence="1 2">
    <name type="scientific">Roseateles asaccharophilus</name>
    <dbReference type="NCBI Taxonomy" id="582607"/>
    <lineage>
        <taxon>Bacteria</taxon>
        <taxon>Pseudomonadati</taxon>
        <taxon>Pseudomonadota</taxon>
        <taxon>Betaproteobacteria</taxon>
        <taxon>Burkholderiales</taxon>
        <taxon>Sphaerotilaceae</taxon>
        <taxon>Roseateles</taxon>
    </lineage>
</organism>
<evidence type="ECO:0000313" key="2">
    <source>
        <dbReference type="Proteomes" id="UP001180825"/>
    </source>
</evidence>
<dbReference type="Proteomes" id="UP001180825">
    <property type="component" value="Unassembled WGS sequence"/>
</dbReference>
<gene>
    <name evidence="1" type="ORF">J2X21_004548</name>
</gene>
<accession>A0ABU2AFJ4</accession>
<name>A0ABU2AFJ4_9BURK</name>
<dbReference type="Gene3D" id="1.10.1660.10">
    <property type="match status" value="1"/>
</dbReference>
<dbReference type="EMBL" id="JAVDXV010000009">
    <property type="protein sequence ID" value="MDR7335383.1"/>
    <property type="molecule type" value="Genomic_DNA"/>
</dbReference>
<dbReference type="RefSeq" id="WP_310332385.1">
    <property type="nucleotide sequence ID" value="NZ_JAVDXV010000009.1"/>
</dbReference>
<protein>
    <submittedName>
        <fullName evidence="1">Chaperone modulatory protein CbpM</fullName>
    </submittedName>
</protein>